<dbReference type="SUPFAM" id="SSF53383">
    <property type="entry name" value="PLP-dependent transferases"/>
    <property type="match status" value="1"/>
</dbReference>
<dbReference type="InterPro" id="IPR015422">
    <property type="entry name" value="PyrdxlP-dep_Trfase_small"/>
</dbReference>
<dbReference type="Proteomes" id="UP000799444">
    <property type="component" value="Unassembled WGS sequence"/>
</dbReference>
<evidence type="ECO:0000256" key="3">
    <source>
        <dbReference type="ARBA" id="ARBA00022898"/>
    </source>
</evidence>
<organism evidence="7 8">
    <name type="scientific">Polyplosphaeria fusca</name>
    <dbReference type="NCBI Taxonomy" id="682080"/>
    <lineage>
        <taxon>Eukaryota</taxon>
        <taxon>Fungi</taxon>
        <taxon>Dikarya</taxon>
        <taxon>Ascomycota</taxon>
        <taxon>Pezizomycotina</taxon>
        <taxon>Dothideomycetes</taxon>
        <taxon>Pleosporomycetidae</taxon>
        <taxon>Pleosporales</taxon>
        <taxon>Tetraplosphaeriaceae</taxon>
        <taxon>Polyplosphaeria</taxon>
    </lineage>
</organism>
<evidence type="ECO:0000256" key="1">
    <source>
        <dbReference type="ARBA" id="ARBA00001933"/>
    </source>
</evidence>
<dbReference type="PANTHER" id="PTHR11999">
    <property type="entry name" value="GROUP II PYRIDOXAL-5-PHOSPHATE DECARBOXYLASE"/>
    <property type="match status" value="1"/>
</dbReference>
<comment type="cofactor">
    <cofactor evidence="1 5 6">
        <name>pyridoxal 5'-phosphate</name>
        <dbReference type="ChEBI" id="CHEBI:597326"/>
    </cofactor>
</comment>
<evidence type="ECO:0000256" key="2">
    <source>
        <dbReference type="ARBA" id="ARBA00009533"/>
    </source>
</evidence>
<dbReference type="InterPro" id="IPR002129">
    <property type="entry name" value="PyrdxlP-dep_de-COase"/>
</dbReference>
<protein>
    <submittedName>
        <fullName evidence="7">Pyridoxal-dependent decarboxylase</fullName>
    </submittedName>
</protein>
<dbReference type="Gene3D" id="3.90.1150.10">
    <property type="entry name" value="Aspartate Aminotransferase, domain 1"/>
    <property type="match status" value="1"/>
</dbReference>
<dbReference type="InterPro" id="IPR010977">
    <property type="entry name" value="Aromatic_deC"/>
</dbReference>
<dbReference type="GO" id="GO:0019752">
    <property type="term" value="P:carboxylic acid metabolic process"/>
    <property type="evidence" value="ECO:0007669"/>
    <property type="project" value="InterPro"/>
</dbReference>
<feature type="modified residue" description="N6-(pyridoxal phosphate)lysine" evidence="5">
    <location>
        <position position="319"/>
    </location>
</feature>
<dbReference type="InterPro" id="IPR015424">
    <property type="entry name" value="PyrdxlP-dep_Trfase"/>
</dbReference>
<comment type="caution">
    <text evidence="7">The sequence shown here is derived from an EMBL/GenBank/DDBJ whole genome shotgun (WGS) entry which is preliminary data.</text>
</comment>
<gene>
    <name evidence="7" type="ORF">EJ04DRAFT_80786</name>
</gene>
<evidence type="ECO:0000256" key="4">
    <source>
        <dbReference type="ARBA" id="ARBA00023239"/>
    </source>
</evidence>
<dbReference type="GO" id="GO:0005737">
    <property type="term" value="C:cytoplasm"/>
    <property type="evidence" value="ECO:0007669"/>
    <property type="project" value="TreeGrafter"/>
</dbReference>
<dbReference type="OrthoDB" id="2161780at2759"/>
<sequence length="508" mass="54972">MFDAPETIEDLFAGIASLGSEPPPENVLPSEEALSHARSKLQAQLPIEGLGLEPTIKHLREDVCPGLNASSRSSRYYGFVTGGATPAASLADNLVTAYDQNVAVHLPGETIATDVEDRALTLLCELLKLDSTQFPHRIFTTGATGSNILGLACGREHILREAAAVRNDSTTSVGEIGIFASMHRAAIHKIQILTTVPHSSLSKAASILGLGRASLIDVGLPDAPHRFDMTKLRKYIEAPDAASIVAISAAEVNSGLFATTGFDQVREIRNMADMYGAWIHVDGAMGIMGRILTSPAHQTILDGCAGLELADSITGDGHKLLNVPYDCGFFFSRHPEIALRVFSNPGAAYLATGDSDDTIISPLNVGMENSRRFRALPVYATLTAYGSDGYRKMLEKQVELSRAVASFIMDSEDFELLPTTEGTKEELLSRIFMIVMFRAKDEELSKQMVTRIKATRKIYVSGTAWQGSPACRIAVSNWRTDVNVDLPIIQSVLEDLVAAWKKGPNQLE</sequence>
<comment type="similarity">
    <text evidence="2 6">Belongs to the group II decarboxylase family.</text>
</comment>
<evidence type="ECO:0000313" key="7">
    <source>
        <dbReference type="EMBL" id="KAF2738013.1"/>
    </source>
</evidence>
<dbReference type="GO" id="GO:0016831">
    <property type="term" value="F:carboxy-lyase activity"/>
    <property type="evidence" value="ECO:0007669"/>
    <property type="project" value="TreeGrafter"/>
</dbReference>
<evidence type="ECO:0000256" key="5">
    <source>
        <dbReference type="PIRSR" id="PIRSR602129-50"/>
    </source>
</evidence>
<dbReference type="Gene3D" id="3.40.640.10">
    <property type="entry name" value="Type I PLP-dependent aspartate aminotransferase-like (Major domain)"/>
    <property type="match status" value="1"/>
</dbReference>
<keyword evidence="3 5" id="KW-0663">Pyridoxal phosphate</keyword>
<dbReference type="AlphaFoldDB" id="A0A9P4V682"/>
<name>A0A9P4V682_9PLEO</name>
<dbReference type="GO" id="GO:0030170">
    <property type="term" value="F:pyridoxal phosphate binding"/>
    <property type="evidence" value="ECO:0007669"/>
    <property type="project" value="InterPro"/>
</dbReference>
<dbReference type="EMBL" id="ML996112">
    <property type="protein sequence ID" value="KAF2738013.1"/>
    <property type="molecule type" value="Genomic_DNA"/>
</dbReference>
<dbReference type="PANTHER" id="PTHR11999:SF165">
    <property type="entry name" value="DECARBOXYLASE, PUTATIVE (AFU_ORTHOLOGUE AFUA_2G04980)-RELATED"/>
    <property type="match status" value="1"/>
</dbReference>
<evidence type="ECO:0000313" key="8">
    <source>
        <dbReference type="Proteomes" id="UP000799444"/>
    </source>
</evidence>
<reference evidence="7" key="1">
    <citation type="journal article" date="2020" name="Stud. Mycol.">
        <title>101 Dothideomycetes genomes: a test case for predicting lifestyles and emergence of pathogens.</title>
        <authorList>
            <person name="Haridas S."/>
            <person name="Albert R."/>
            <person name="Binder M."/>
            <person name="Bloem J."/>
            <person name="Labutti K."/>
            <person name="Salamov A."/>
            <person name="Andreopoulos B."/>
            <person name="Baker S."/>
            <person name="Barry K."/>
            <person name="Bills G."/>
            <person name="Bluhm B."/>
            <person name="Cannon C."/>
            <person name="Castanera R."/>
            <person name="Culley D."/>
            <person name="Daum C."/>
            <person name="Ezra D."/>
            <person name="Gonzalez J."/>
            <person name="Henrissat B."/>
            <person name="Kuo A."/>
            <person name="Liang C."/>
            <person name="Lipzen A."/>
            <person name="Lutzoni F."/>
            <person name="Magnuson J."/>
            <person name="Mondo S."/>
            <person name="Nolan M."/>
            <person name="Ohm R."/>
            <person name="Pangilinan J."/>
            <person name="Park H.-J."/>
            <person name="Ramirez L."/>
            <person name="Alfaro M."/>
            <person name="Sun H."/>
            <person name="Tritt A."/>
            <person name="Yoshinaga Y."/>
            <person name="Zwiers L.-H."/>
            <person name="Turgeon B."/>
            <person name="Goodwin S."/>
            <person name="Spatafora J."/>
            <person name="Crous P."/>
            <person name="Grigoriev I."/>
        </authorList>
    </citation>
    <scope>NUCLEOTIDE SEQUENCE</scope>
    <source>
        <strain evidence="7">CBS 125425</strain>
    </source>
</reference>
<dbReference type="InterPro" id="IPR015421">
    <property type="entry name" value="PyrdxlP-dep_Trfase_major"/>
</dbReference>
<keyword evidence="4 6" id="KW-0456">Lyase</keyword>
<dbReference type="Pfam" id="PF00282">
    <property type="entry name" value="Pyridoxal_deC"/>
    <property type="match status" value="1"/>
</dbReference>
<evidence type="ECO:0000256" key="6">
    <source>
        <dbReference type="RuleBase" id="RU000382"/>
    </source>
</evidence>
<keyword evidence="8" id="KW-1185">Reference proteome</keyword>
<proteinExistence type="inferred from homology"/>
<accession>A0A9P4V682</accession>